<dbReference type="EMBL" id="JAFJZO010000028">
    <property type="protein sequence ID" value="KAG5500409.1"/>
    <property type="molecule type" value="Genomic_DNA"/>
</dbReference>
<dbReference type="AlphaFoldDB" id="A0A836HZT4"/>
<reference evidence="1 2" key="1">
    <citation type="submission" date="2021-02" db="EMBL/GenBank/DDBJ databases">
        <title>Porcisia hertigi Genome sequencing and assembly.</title>
        <authorList>
            <person name="Almutairi H."/>
            <person name="Gatherer D."/>
        </authorList>
    </citation>
    <scope>NUCLEOTIDE SEQUENCE [LARGE SCALE GENOMIC DNA]</scope>
    <source>
        <strain evidence="1 2">C119</strain>
    </source>
</reference>
<proteinExistence type="predicted"/>
<gene>
    <name evidence="1" type="ORF">JKF63_03502</name>
</gene>
<protein>
    <submittedName>
        <fullName evidence="1">Uncharacterized protein</fullName>
    </submittedName>
</protein>
<dbReference type="OrthoDB" id="262576at2759"/>
<dbReference type="GeneID" id="94289581"/>
<evidence type="ECO:0000313" key="2">
    <source>
        <dbReference type="Proteomes" id="UP000674318"/>
    </source>
</evidence>
<dbReference type="Proteomes" id="UP000674318">
    <property type="component" value="Chromosome 28"/>
</dbReference>
<sequence>MISERGQHHACCAGLFWCRGEVVHFSSDAQAGLVRLVTRLCGDAGAAFRASDLTTARTAEVRLRRRAVQSAPCVPFSSKQVFVTPPSFSADAMQDKNGLEAAAACIFPCYISCGCPVILHVSSGHDGSNRSVNEAEPAGSELPLVQAKRVYIHNSVGSKHDTQTSPYYTRLCEASFKCWQDHNKVVDGVLGSSRSRFISPLHERFVGVSNLDIEVLELLKLTEILGKGVGGGSTDSTVAAGTDSTCEVSSEVTLESLHPKSTT</sequence>
<keyword evidence="2" id="KW-1185">Reference proteome</keyword>
<dbReference type="RefSeq" id="XP_067755743.1">
    <property type="nucleotide sequence ID" value="XM_067899504.1"/>
</dbReference>
<comment type="caution">
    <text evidence="1">The sequence shown here is derived from an EMBL/GenBank/DDBJ whole genome shotgun (WGS) entry which is preliminary data.</text>
</comment>
<dbReference type="KEGG" id="phet:94289581"/>
<accession>A0A836HZT4</accession>
<name>A0A836HZT4_9TRYP</name>
<organism evidence="1 2">
    <name type="scientific">Porcisia hertigi</name>
    <dbReference type="NCBI Taxonomy" id="2761500"/>
    <lineage>
        <taxon>Eukaryota</taxon>
        <taxon>Discoba</taxon>
        <taxon>Euglenozoa</taxon>
        <taxon>Kinetoplastea</taxon>
        <taxon>Metakinetoplastina</taxon>
        <taxon>Trypanosomatida</taxon>
        <taxon>Trypanosomatidae</taxon>
        <taxon>Leishmaniinae</taxon>
        <taxon>Porcisia</taxon>
    </lineage>
</organism>
<evidence type="ECO:0000313" key="1">
    <source>
        <dbReference type="EMBL" id="KAG5500409.1"/>
    </source>
</evidence>